<keyword evidence="2" id="KW-1185">Reference proteome</keyword>
<dbReference type="EMBL" id="VOQR01000002">
    <property type="protein sequence ID" value="TXC67966.1"/>
    <property type="molecule type" value="Genomic_DNA"/>
</dbReference>
<accession>A0A5C6U804</accession>
<organism evidence="1 2">
    <name type="scientific">Sphingomonas ginsenosidivorax</name>
    <dbReference type="NCBI Taxonomy" id="862135"/>
    <lineage>
        <taxon>Bacteria</taxon>
        <taxon>Pseudomonadati</taxon>
        <taxon>Pseudomonadota</taxon>
        <taxon>Alphaproteobacteria</taxon>
        <taxon>Sphingomonadales</taxon>
        <taxon>Sphingomonadaceae</taxon>
        <taxon>Sphingomonas</taxon>
    </lineage>
</organism>
<dbReference type="Proteomes" id="UP000321250">
    <property type="component" value="Unassembled WGS sequence"/>
</dbReference>
<dbReference type="OrthoDB" id="7574658at2"/>
<sequence length="69" mass="7990">MKSPRRFDLMRLLARGPEDPLWEAEKSGWRCFVMGSDRCHYRRGSKLRTAWQNGYDAASRSTDPAGLML</sequence>
<reference evidence="1 2" key="1">
    <citation type="journal article" date="2013" name="Antonie Van Leeuwenhoek">
        <title>Sphingomonas ginsenosidivorax sp. nov., with the ability to transform ginsenosides.</title>
        <authorList>
            <person name="Jin X.F."/>
            <person name="Kim J.K."/>
            <person name="Liu Q.M."/>
            <person name="Kang M.S."/>
            <person name="He D."/>
            <person name="Jin F.X."/>
            <person name="Kim S.C."/>
            <person name="Im W.T."/>
        </authorList>
    </citation>
    <scope>NUCLEOTIDE SEQUENCE [LARGE SCALE GENOMIC DNA]</scope>
    <source>
        <strain evidence="1 2">KHI67</strain>
    </source>
</reference>
<gene>
    <name evidence="1" type="ORF">FSB78_18430</name>
</gene>
<dbReference type="AlphaFoldDB" id="A0A5C6U804"/>
<evidence type="ECO:0000313" key="1">
    <source>
        <dbReference type="EMBL" id="TXC67966.1"/>
    </source>
</evidence>
<evidence type="ECO:0000313" key="2">
    <source>
        <dbReference type="Proteomes" id="UP000321250"/>
    </source>
</evidence>
<name>A0A5C6U804_9SPHN</name>
<comment type="caution">
    <text evidence="1">The sequence shown here is derived from an EMBL/GenBank/DDBJ whole genome shotgun (WGS) entry which is preliminary data.</text>
</comment>
<dbReference type="RefSeq" id="WP_147084357.1">
    <property type="nucleotide sequence ID" value="NZ_VOQR01000002.1"/>
</dbReference>
<proteinExistence type="predicted"/>
<protein>
    <submittedName>
        <fullName evidence="1">Uncharacterized protein</fullName>
    </submittedName>
</protein>